<accession>A0A0S1MJL2</accession>
<dbReference type="AlphaFoldDB" id="A0A0S1MJL2"/>
<reference evidence="1" key="1">
    <citation type="submission" date="2015-07" db="EMBL/GenBank/DDBJ databases">
        <title>Elucidating the P. pachyrhizi secretome and potential effectors.</title>
        <authorList>
            <person name="de Carvalho M.C.C.G."/>
            <person name="Nascimento L.C."/>
            <person name="Darben L.M."/>
            <person name="Polizel-Podanosqui A.M."/>
            <person name="Lopes-Caitar V.S."/>
            <person name="Rocha C.S."/>
            <person name="Qi M."/>
            <person name="Carazolle M."/>
            <person name="Kuwahara M.K."/>
            <person name="Pereira G.A.G."/>
            <person name="Abdelnoor R.V."/>
            <person name="Whitham S.A."/>
            <person name="Marcelino-Guimaraes F.C."/>
        </authorList>
    </citation>
    <scope>NUCLEOTIDE SEQUENCE</scope>
</reference>
<proteinExistence type="evidence at transcript level"/>
<sequence length="34" mass="3569">MRTTIACLVNALVNAEPILCDLAIAAPQGILWCA</sequence>
<dbReference type="EMBL" id="KT246993">
    <property type="protein sequence ID" value="ALL41083.1"/>
    <property type="molecule type" value="mRNA"/>
</dbReference>
<organism evidence="1">
    <name type="scientific">Phakopsora pachyrhizi</name>
    <name type="common">Asian soybean rust disease fungus</name>
    <dbReference type="NCBI Taxonomy" id="170000"/>
    <lineage>
        <taxon>Eukaryota</taxon>
        <taxon>Fungi</taxon>
        <taxon>Dikarya</taxon>
        <taxon>Basidiomycota</taxon>
        <taxon>Pucciniomycotina</taxon>
        <taxon>Pucciniomycetes</taxon>
        <taxon>Pucciniales</taxon>
        <taxon>Phakopsoraceae</taxon>
        <taxon>Phakopsora</taxon>
    </lineage>
</organism>
<name>A0A0S1MJL2_PHAPC</name>
<evidence type="ECO:0000313" key="1">
    <source>
        <dbReference type="EMBL" id="ALL41083.1"/>
    </source>
</evidence>
<protein>
    <submittedName>
        <fullName evidence="1">Uncharacterized protein</fullName>
    </submittedName>
</protein>